<dbReference type="PANTHER" id="PTHR45348:SF5">
    <property type="entry name" value="OXIDOREDUCTASE, PUTATIVE (AFU_ORTHOLOGUE AFUA_8G01420)-RELATED"/>
    <property type="match status" value="1"/>
</dbReference>
<dbReference type="Gene3D" id="3.40.50.720">
    <property type="entry name" value="NAD(P)-binding Rossmann-like Domain"/>
    <property type="match status" value="1"/>
</dbReference>
<dbReference type="AlphaFoldDB" id="A0A8T9CGH6"/>
<dbReference type="Gene3D" id="3.90.180.10">
    <property type="entry name" value="Medium-chain alcohol dehydrogenases, catalytic domain"/>
    <property type="match status" value="1"/>
</dbReference>
<evidence type="ECO:0000256" key="2">
    <source>
        <dbReference type="ARBA" id="ARBA00023002"/>
    </source>
</evidence>
<dbReference type="EMBL" id="QGMK01000072">
    <property type="protein sequence ID" value="TVY84571.1"/>
    <property type="molecule type" value="Genomic_DNA"/>
</dbReference>
<evidence type="ECO:0000259" key="3">
    <source>
        <dbReference type="SMART" id="SM00829"/>
    </source>
</evidence>
<evidence type="ECO:0000256" key="1">
    <source>
        <dbReference type="ARBA" id="ARBA00008072"/>
    </source>
</evidence>
<dbReference type="GO" id="GO:0016651">
    <property type="term" value="F:oxidoreductase activity, acting on NAD(P)H"/>
    <property type="evidence" value="ECO:0007669"/>
    <property type="project" value="InterPro"/>
</dbReference>
<dbReference type="InterPro" id="IPR036291">
    <property type="entry name" value="NAD(P)-bd_dom_sf"/>
</dbReference>
<dbReference type="OrthoDB" id="3233595at2759"/>
<protein>
    <submittedName>
        <fullName evidence="4">Trans-enoyl reductase</fullName>
    </submittedName>
</protein>
<accession>A0A8T9CGH6</accession>
<keyword evidence="5" id="KW-1185">Reference proteome</keyword>
<dbReference type="SMART" id="SM00829">
    <property type="entry name" value="PKS_ER"/>
    <property type="match status" value="1"/>
</dbReference>
<dbReference type="InterPro" id="IPR013154">
    <property type="entry name" value="ADH-like_N"/>
</dbReference>
<comment type="caution">
    <text evidence="4">The sequence shown here is derived from an EMBL/GenBank/DDBJ whole genome shotgun (WGS) entry which is preliminary data.</text>
</comment>
<dbReference type="Pfam" id="PF08240">
    <property type="entry name" value="ADH_N"/>
    <property type="match status" value="1"/>
</dbReference>
<dbReference type="SUPFAM" id="SSF51735">
    <property type="entry name" value="NAD(P)-binding Rossmann-fold domains"/>
    <property type="match status" value="1"/>
</dbReference>
<comment type="similarity">
    <text evidence="1">Belongs to the zinc-containing alcohol dehydrogenase family.</text>
</comment>
<keyword evidence="2" id="KW-0560">Oxidoreductase</keyword>
<dbReference type="InterPro" id="IPR047122">
    <property type="entry name" value="Trans-enoyl_RdTase-like"/>
</dbReference>
<evidence type="ECO:0000313" key="5">
    <source>
        <dbReference type="Proteomes" id="UP000469558"/>
    </source>
</evidence>
<gene>
    <name evidence="4" type="primary">fsr4_2</name>
    <name evidence="4" type="ORF">LSUE1_G000651</name>
</gene>
<sequence length="358" mass="38471">MKEAIVAAGPKVTLQDVPIPKPNADQVLIKVVYSGSNPKDWKRPQLGEPHNSGDDISGVVEAVGENVVEFKKGDRVAAFHEMMAPSGSFAEYALAWDYTTFHLPKKTTFEEGATIPLAAMTAAIGLYMRLGLPEPWHATTTQTPLIVYGASGAVGAYAIKLAQASNIHPIIAIAGRAQDFVEKLIDRSKGDTIIDYRKGDDAVVSGIQDALKKAGAKEVHHAFDAVSEHNSFQNISKVLAPQGSKITLVLPGKDYSAIPENIKHSTTMVGSVHMDVEPDSYKGKAGIKTGGKEFGYVFFRLFSRGLQQGWFTPHPHEVVPGGLNGVEKALSNLKNGVNSATKYVFKIEDTTGAGESKM</sequence>
<organism evidence="4 5">
    <name type="scientific">Lachnellula suecica</name>
    <dbReference type="NCBI Taxonomy" id="602035"/>
    <lineage>
        <taxon>Eukaryota</taxon>
        <taxon>Fungi</taxon>
        <taxon>Dikarya</taxon>
        <taxon>Ascomycota</taxon>
        <taxon>Pezizomycotina</taxon>
        <taxon>Leotiomycetes</taxon>
        <taxon>Helotiales</taxon>
        <taxon>Lachnaceae</taxon>
        <taxon>Lachnellula</taxon>
    </lineage>
</organism>
<reference evidence="4 5" key="1">
    <citation type="submission" date="2018-05" db="EMBL/GenBank/DDBJ databases">
        <title>Genome sequencing and assembly of the regulated plant pathogen Lachnellula willkommii and related sister species for the development of diagnostic species identification markers.</title>
        <authorList>
            <person name="Giroux E."/>
            <person name="Bilodeau G."/>
        </authorList>
    </citation>
    <scope>NUCLEOTIDE SEQUENCE [LARGE SCALE GENOMIC DNA]</scope>
    <source>
        <strain evidence="4 5">CBS 268.59</strain>
    </source>
</reference>
<dbReference type="SUPFAM" id="SSF50129">
    <property type="entry name" value="GroES-like"/>
    <property type="match status" value="1"/>
</dbReference>
<name>A0A8T9CGH6_9HELO</name>
<dbReference type="Proteomes" id="UP000469558">
    <property type="component" value="Unassembled WGS sequence"/>
</dbReference>
<proteinExistence type="inferred from homology"/>
<dbReference type="PANTHER" id="PTHR45348">
    <property type="entry name" value="HYPOTHETICAL OXIDOREDUCTASE (EUROFUNG)"/>
    <property type="match status" value="1"/>
</dbReference>
<dbReference type="CDD" id="cd08249">
    <property type="entry name" value="enoyl_reductase_like"/>
    <property type="match status" value="1"/>
</dbReference>
<evidence type="ECO:0000313" key="4">
    <source>
        <dbReference type="EMBL" id="TVY84571.1"/>
    </source>
</evidence>
<dbReference type="InterPro" id="IPR011032">
    <property type="entry name" value="GroES-like_sf"/>
</dbReference>
<feature type="domain" description="Enoyl reductase (ER)" evidence="3">
    <location>
        <begin position="9"/>
        <end position="345"/>
    </location>
</feature>
<dbReference type="InterPro" id="IPR020843">
    <property type="entry name" value="ER"/>
</dbReference>